<dbReference type="Gene3D" id="2.60.40.740">
    <property type="match status" value="1"/>
</dbReference>
<reference evidence="3 4" key="1">
    <citation type="submission" date="2019-07" db="EMBL/GenBank/DDBJ databases">
        <title>Rufibacter sp. nov., isolated from lake sediment.</title>
        <authorList>
            <person name="Qu J.-H."/>
        </authorList>
    </citation>
    <scope>NUCLEOTIDE SEQUENCE [LARGE SCALE GENOMIC DNA]</scope>
    <source>
        <strain evidence="3 4">NBS58-1</strain>
    </source>
</reference>
<dbReference type="EMBL" id="VKKY01000001">
    <property type="protein sequence ID" value="KAA3440704.1"/>
    <property type="molecule type" value="Genomic_DNA"/>
</dbReference>
<protein>
    <submittedName>
        <fullName evidence="3">Uncharacterized protein</fullName>
    </submittedName>
</protein>
<dbReference type="Pfam" id="PF19081">
    <property type="entry name" value="Ig_7"/>
    <property type="match status" value="1"/>
</dbReference>
<evidence type="ECO:0000313" key="4">
    <source>
        <dbReference type="Proteomes" id="UP000324133"/>
    </source>
</evidence>
<dbReference type="Pfam" id="PF24595">
    <property type="entry name" value="DUF7619"/>
    <property type="match status" value="1"/>
</dbReference>
<comment type="caution">
    <text evidence="3">The sequence shown here is derived from an EMBL/GenBank/DDBJ whole genome shotgun (WGS) entry which is preliminary data.</text>
</comment>
<organism evidence="3 4">
    <name type="scientific">Rufibacter hautae</name>
    <dbReference type="NCBI Taxonomy" id="2595005"/>
    <lineage>
        <taxon>Bacteria</taxon>
        <taxon>Pseudomonadati</taxon>
        <taxon>Bacteroidota</taxon>
        <taxon>Cytophagia</taxon>
        <taxon>Cytophagales</taxon>
        <taxon>Hymenobacteraceae</taxon>
        <taxon>Rufibacter</taxon>
    </lineage>
</organism>
<sequence length="620" mass="67776">MCESFYHSSKLLYSPKRRMEPSQCALAANFTNQQQTAEFTIANEGVGDMTDSTKYRVYANASLVKEGKVKLQKGASTTLEMPSQVVTYRLEADQVPHHPGQSRPTVSLQPTSIPTNLPSMAMPMPIDDFYQDDADAEVDIYCLEIVDSFDPNDKQVSPRGISSRHYIKAEDELEYLIRFQNTGTDVAYNVVVKDTISEHLDIASLRVGSGSHPFTYTVTGRGKPVITFTFKNINLPDHKTNEPGSHGFVKFSIAQNPDNPKGTVIKNTAHNYFDYNSPIATNEVTNIIGDTVLVSPVAVAVTDCGVEEPTVAQAGSTISLCETSSAVLNGNQPIKGTGRWKVVSGQAFIVDSENPGSAVQALGYGETVLEWTVSLCKKTSTSQVKIFRYQVPTAPFIAEVPLQCEGDALRPLVATGTNITWYSDAVKKHKLSTGNEFTPSVTSSTTFFATQNINGCEGPAKAVEVKIQPKKIEIVAKGDTLVAPPADSYQWYFNDEPMPHAKGQKLIVKNSGLYKAKVVTNGCESISENLEHTIHLPAAELKVQPNPVSEALSLTYASNATGQVQLIVRSHLGIQVMHFSAEKSLTVLEKNLIVSSLVPGMYVLEVRLGREVQRYKFIKL</sequence>
<evidence type="ECO:0000313" key="3">
    <source>
        <dbReference type="EMBL" id="KAA3440704.1"/>
    </source>
</evidence>
<keyword evidence="4" id="KW-1185">Reference proteome</keyword>
<proteinExistence type="predicted"/>
<evidence type="ECO:0000259" key="1">
    <source>
        <dbReference type="Pfam" id="PF19081"/>
    </source>
</evidence>
<feature type="domain" description="Ig-like" evidence="1">
    <location>
        <begin position="392"/>
        <end position="469"/>
    </location>
</feature>
<dbReference type="OrthoDB" id="1524003at2"/>
<dbReference type="InterPro" id="IPR044023">
    <property type="entry name" value="Ig_7"/>
</dbReference>
<dbReference type="Proteomes" id="UP000324133">
    <property type="component" value="Unassembled WGS sequence"/>
</dbReference>
<dbReference type="InterPro" id="IPR055353">
    <property type="entry name" value="DUF7619"/>
</dbReference>
<evidence type="ECO:0000259" key="2">
    <source>
        <dbReference type="Pfam" id="PF24595"/>
    </source>
</evidence>
<dbReference type="InterPro" id="IPR047589">
    <property type="entry name" value="DUF11_rpt"/>
</dbReference>
<feature type="domain" description="DUF7619" evidence="2">
    <location>
        <begin position="150"/>
        <end position="286"/>
    </location>
</feature>
<name>A0A5B6TJ47_9BACT</name>
<accession>A0A5B6TJ47</accession>
<dbReference type="AlphaFoldDB" id="A0A5B6TJ47"/>
<dbReference type="NCBIfam" id="TIGR01451">
    <property type="entry name" value="B_ant_repeat"/>
    <property type="match status" value="1"/>
</dbReference>
<gene>
    <name evidence="3" type="ORF">FOA19_08665</name>
</gene>